<evidence type="ECO:0000313" key="1">
    <source>
        <dbReference type="EMBL" id="OJG19912.1"/>
    </source>
</evidence>
<evidence type="ECO:0008006" key="3">
    <source>
        <dbReference type="Google" id="ProtNLM"/>
    </source>
</evidence>
<proteinExistence type="predicted"/>
<reference evidence="1 2" key="1">
    <citation type="submission" date="2014-12" db="EMBL/GenBank/DDBJ databases">
        <title>Draft genome sequences of 29 type strains of Enterococci.</title>
        <authorList>
            <person name="Zhong Z."/>
            <person name="Sun Z."/>
            <person name="Liu W."/>
            <person name="Zhang W."/>
            <person name="Zhang H."/>
        </authorList>
    </citation>
    <scope>NUCLEOTIDE SEQUENCE [LARGE SCALE GENOMIC DNA]</scope>
    <source>
        <strain evidence="1 2">DSM 17029</strain>
    </source>
</reference>
<name>A0A1L8RJN8_9ENTE</name>
<comment type="caution">
    <text evidence="1">The sequence shown here is derived from an EMBL/GenBank/DDBJ whole genome shotgun (WGS) entry which is preliminary data.</text>
</comment>
<organism evidence="1 2">
    <name type="scientific">Enterococcus canis</name>
    <dbReference type="NCBI Taxonomy" id="214095"/>
    <lineage>
        <taxon>Bacteria</taxon>
        <taxon>Bacillati</taxon>
        <taxon>Bacillota</taxon>
        <taxon>Bacilli</taxon>
        <taxon>Lactobacillales</taxon>
        <taxon>Enterococcaceae</taxon>
        <taxon>Enterococcus</taxon>
    </lineage>
</organism>
<gene>
    <name evidence="1" type="ORF">RU97_GL000145</name>
</gene>
<dbReference type="InterPro" id="IPR010982">
    <property type="entry name" value="Lambda_DNA-bd_dom_sf"/>
</dbReference>
<evidence type="ECO:0000313" key="2">
    <source>
        <dbReference type="Proteomes" id="UP000181884"/>
    </source>
</evidence>
<dbReference type="Proteomes" id="UP000181884">
    <property type="component" value="Unassembled WGS sequence"/>
</dbReference>
<accession>A0A1L8RJN8</accession>
<keyword evidence="2" id="KW-1185">Reference proteome</keyword>
<dbReference type="GO" id="GO:0003677">
    <property type="term" value="F:DNA binding"/>
    <property type="evidence" value="ECO:0007669"/>
    <property type="project" value="InterPro"/>
</dbReference>
<dbReference type="SUPFAM" id="SSF47413">
    <property type="entry name" value="lambda repressor-like DNA-binding domains"/>
    <property type="match status" value="1"/>
</dbReference>
<dbReference type="EMBL" id="JXKH01000001">
    <property type="protein sequence ID" value="OJG19912.1"/>
    <property type="molecule type" value="Genomic_DNA"/>
</dbReference>
<dbReference type="Gene3D" id="1.10.260.40">
    <property type="entry name" value="lambda repressor-like DNA-binding domains"/>
    <property type="match status" value="1"/>
</dbReference>
<sequence length="64" mass="7111">MKTMNIPEAITQIKEAQGWQSQDLADMLQVSAADVDAWERKEKPIDEVSEALIKSLIKGGFCGF</sequence>
<dbReference type="AlphaFoldDB" id="A0A1L8RJN8"/>
<protein>
    <recommendedName>
        <fullName evidence="3">HTH cro/C1-type domain-containing protein</fullName>
    </recommendedName>
</protein>